<dbReference type="Proteomes" id="UP000821865">
    <property type="component" value="Chromosome 1"/>
</dbReference>
<sequence length="132" mass="14283">MVAMERNELEKKVSVLDVMHFIASLWNAVLRSTIANSFKYCGFKQKTAFSAGNATTSMPLEANAGFADDFEGLNHTTTFAEYVEADNNVSICGEMSLDDAIEEALPSADTAVTSNEEYDDATDVAVPVPNDT</sequence>
<evidence type="ECO:0000313" key="2">
    <source>
        <dbReference type="Proteomes" id="UP000821865"/>
    </source>
</evidence>
<protein>
    <submittedName>
        <fullName evidence="1">Uncharacterized protein</fullName>
    </submittedName>
</protein>
<organism evidence="1 2">
    <name type="scientific">Dermacentor silvarum</name>
    <name type="common">Tick</name>
    <dbReference type="NCBI Taxonomy" id="543639"/>
    <lineage>
        <taxon>Eukaryota</taxon>
        <taxon>Metazoa</taxon>
        <taxon>Ecdysozoa</taxon>
        <taxon>Arthropoda</taxon>
        <taxon>Chelicerata</taxon>
        <taxon>Arachnida</taxon>
        <taxon>Acari</taxon>
        <taxon>Parasitiformes</taxon>
        <taxon>Ixodida</taxon>
        <taxon>Ixodoidea</taxon>
        <taxon>Ixodidae</taxon>
        <taxon>Rhipicephalinae</taxon>
        <taxon>Dermacentor</taxon>
    </lineage>
</organism>
<keyword evidence="2" id="KW-1185">Reference proteome</keyword>
<dbReference type="EMBL" id="CM023470">
    <property type="protein sequence ID" value="KAH7978442.1"/>
    <property type="molecule type" value="Genomic_DNA"/>
</dbReference>
<name>A0ACB8DVI2_DERSI</name>
<proteinExistence type="predicted"/>
<comment type="caution">
    <text evidence="1">The sequence shown here is derived from an EMBL/GenBank/DDBJ whole genome shotgun (WGS) entry which is preliminary data.</text>
</comment>
<evidence type="ECO:0000313" key="1">
    <source>
        <dbReference type="EMBL" id="KAH7978442.1"/>
    </source>
</evidence>
<accession>A0ACB8DVI2</accession>
<gene>
    <name evidence="1" type="ORF">HPB49_005519</name>
</gene>
<reference evidence="1" key="1">
    <citation type="submission" date="2020-05" db="EMBL/GenBank/DDBJ databases">
        <title>Large-scale comparative analyses of tick genomes elucidate their genetic diversity and vector capacities.</title>
        <authorList>
            <person name="Jia N."/>
            <person name="Wang J."/>
            <person name="Shi W."/>
            <person name="Du L."/>
            <person name="Sun Y."/>
            <person name="Zhan W."/>
            <person name="Jiang J."/>
            <person name="Wang Q."/>
            <person name="Zhang B."/>
            <person name="Ji P."/>
            <person name="Sakyi L.B."/>
            <person name="Cui X."/>
            <person name="Yuan T."/>
            <person name="Jiang B."/>
            <person name="Yang W."/>
            <person name="Lam T.T.-Y."/>
            <person name="Chang Q."/>
            <person name="Ding S."/>
            <person name="Wang X."/>
            <person name="Zhu J."/>
            <person name="Ruan X."/>
            <person name="Zhao L."/>
            <person name="Wei J."/>
            <person name="Que T."/>
            <person name="Du C."/>
            <person name="Cheng J."/>
            <person name="Dai P."/>
            <person name="Han X."/>
            <person name="Huang E."/>
            <person name="Gao Y."/>
            <person name="Liu J."/>
            <person name="Shao H."/>
            <person name="Ye R."/>
            <person name="Li L."/>
            <person name="Wei W."/>
            <person name="Wang X."/>
            <person name="Wang C."/>
            <person name="Yang T."/>
            <person name="Huo Q."/>
            <person name="Li W."/>
            <person name="Guo W."/>
            <person name="Chen H."/>
            <person name="Zhou L."/>
            <person name="Ni X."/>
            <person name="Tian J."/>
            <person name="Zhou Y."/>
            <person name="Sheng Y."/>
            <person name="Liu T."/>
            <person name="Pan Y."/>
            <person name="Xia L."/>
            <person name="Li J."/>
            <person name="Zhao F."/>
            <person name="Cao W."/>
        </authorList>
    </citation>
    <scope>NUCLEOTIDE SEQUENCE</scope>
    <source>
        <strain evidence="1">Dsil-2018</strain>
    </source>
</reference>